<proteinExistence type="predicted"/>
<dbReference type="EMBL" id="VSSQ01070160">
    <property type="protein sequence ID" value="MPN22020.1"/>
    <property type="molecule type" value="Genomic_DNA"/>
</dbReference>
<dbReference type="EC" id="3.1.-.-" evidence="1"/>
<sequence>MIESFKQKELEKFFLTGKGKIPQPVHRKRVEKILDLLDAATVPENMNFPGSGFHKLQPPTADRYAVSVSGNWRICFIFRNGNADQVEYIDYH</sequence>
<name>A0A645G7Q8_9ZZZZ</name>
<reference evidence="1" key="1">
    <citation type="submission" date="2019-08" db="EMBL/GenBank/DDBJ databases">
        <authorList>
            <person name="Kucharzyk K."/>
            <person name="Murdoch R.W."/>
            <person name="Higgins S."/>
            <person name="Loffler F."/>
        </authorList>
    </citation>
    <scope>NUCLEOTIDE SEQUENCE</scope>
</reference>
<organism evidence="1">
    <name type="scientific">bioreactor metagenome</name>
    <dbReference type="NCBI Taxonomy" id="1076179"/>
    <lineage>
        <taxon>unclassified sequences</taxon>
        <taxon>metagenomes</taxon>
        <taxon>ecological metagenomes</taxon>
    </lineage>
</organism>
<evidence type="ECO:0000313" key="1">
    <source>
        <dbReference type="EMBL" id="MPN22020.1"/>
    </source>
</evidence>
<dbReference type="Pfam" id="PF05015">
    <property type="entry name" value="HigB-like_toxin"/>
    <property type="match status" value="1"/>
</dbReference>
<comment type="caution">
    <text evidence="1">The sequence shown here is derived from an EMBL/GenBank/DDBJ whole genome shotgun (WGS) entry which is preliminary data.</text>
</comment>
<dbReference type="GO" id="GO:0016787">
    <property type="term" value="F:hydrolase activity"/>
    <property type="evidence" value="ECO:0007669"/>
    <property type="project" value="UniProtKB-KW"/>
</dbReference>
<dbReference type="PANTHER" id="PTHR40266:SF2">
    <property type="entry name" value="TOXIN HIGB-1"/>
    <property type="match status" value="1"/>
</dbReference>
<dbReference type="Gene3D" id="3.30.2310.20">
    <property type="entry name" value="RelE-like"/>
    <property type="match status" value="1"/>
</dbReference>
<dbReference type="InterPro" id="IPR035093">
    <property type="entry name" value="RelE/ParE_toxin_dom_sf"/>
</dbReference>
<accession>A0A645G7Q8</accession>
<dbReference type="AlphaFoldDB" id="A0A645G7Q8"/>
<gene>
    <name evidence="1" type="primary">higB_2</name>
    <name evidence="1" type="ORF">SDC9_169403</name>
</gene>
<dbReference type="PANTHER" id="PTHR40266">
    <property type="entry name" value="TOXIN HIGB-1"/>
    <property type="match status" value="1"/>
</dbReference>
<protein>
    <submittedName>
        <fullName evidence="1">Endoribonuclease HigB</fullName>
        <ecNumber evidence="1">3.1.-.-</ecNumber>
    </submittedName>
</protein>
<dbReference type="SUPFAM" id="SSF143011">
    <property type="entry name" value="RelE-like"/>
    <property type="match status" value="1"/>
</dbReference>
<keyword evidence="1" id="KW-0378">Hydrolase</keyword>
<dbReference type="InterPro" id="IPR007711">
    <property type="entry name" value="HigB-1"/>
</dbReference>